<feature type="region of interest" description="Disordered" evidence="6">
    <location>
        <begin position="426"/>
        <end position="449"/>
    </location>
</feature>
<feature type="domain" description="Carboxylesterase type B" evidence="7">
    <location>
        <begin position="1050"/>
        <end position="1513"/>
    </location>
</feature>
<feature type="coiled-coil region" evidence="5">
    <location>
        <begin position="704"/>
        <end position="751"/>
    </location>
</feature>
<dbReference type="Proteomes" id="UP001217089">
    <property type="component" value="Unassembled WGS sequence"/>
</dbReference>
<dbReference type="Pfam" id="PF00135">
    <property type="entry name" value="COesterase"/>
    <property type="match status" value="5"/>
</dbReference>
<keyword evidence="2" id="KW-0719">Serine esterase</keyword>
<evidence type="ECO:0000313" key="9">
    <source>
        <dbReference type="EMBL" id="KAJ8311386.1"/>
    </source>
</evidence>
<dbReference type="PROSITE" id="PS00122">
    <property type="entry name" value="CARBOXYLESTERASE_B_1"/>
    <property type="match status" value="4"/>
</dbReference>
<feature type="compositionally biased region" description="Acidic residues" evidence="6">
    <location>
        <begin position="440"/>
        <end position="449"/>
    </location>
</feature>
<keyword evidence="4" id="KW-1015">Disulfide bond</keyword>
<feature type="domain" description="Carboxylesterase type B" evidence="7">
    <location>
        <begin position="10"/>
        <end position="409"/>
    </location>
</feature>
<dbReference type="EMBL" id="JARBDR010000496">
    <property type="protein sequence ID" value="KAJ8311386.1"/>
    <property type="molecule type" value="Genomic_DNA"/>
</dbReference>
<dbReference type="InterPro" id="IPR029058">
    <property type="entry name" value="AB_hydrolase_fold"/>
</dbReference>
<evidence type="ECO:0000259" key="8">
    <source>
        <dbReference type="Pfam" id="PF25273"/>
    </source>
</evidence>
<dbReference type="InterPro" id="IPR002018">
    <property type="entry name" value="CarbesteraseB"/>
</dbReference>
<keyword evidence="3" id="KW-0378">Hydrolase</keyword>
<dbReference type="PANTHER" id="PTHR43918:SF4">
    <property type="entry name" value="CARBOXYLIC ESTER HYDROLASE"/>
    <property type="match status" value="1"/>
</dbReference>
<evidence type="ECO:0000256" key="1">
    <source>
        <dbReference type="ARBA" id="ARBA00005964"/>
    </source>
</evidence>
<evidence type="ECO:0000259" key="7">
    <source>
        <dbReference type="Pfam" id="PF00135"/>
    </source>
</evidence>
<organism evidence="9 10">
    <name type="scientific">Tegillarca granosa</name>
    <name type="common">Malaysian cockle</name>
    <name type="synonym">Anadara granosa</name>
    <dbReference type="NCBI Taxonomy" id="220873"/>
    <lineage>
        <taxon>Eukaryota</taxon>
        <taxon>Metazoa</taxon>
        <taxon>Spiralia</taxon>
        <taxon>Lophotrochozoa</taxon>
        <taxon>Mollusca</taxon>
        <taxon>Bivalvia</taxon>
        <taxon>Autobranchia</taxon>
        <taxon>Pteriomorphia</taxon>
        <taxon>Arcoida</taxon>
        <taxon>Arcoidea</taxon>
        <taxon>Arcidae</taxon>
        <taxon>Tegillarca</taxon>
    </lineage>
</organism>
<dbReference type="Pfam" id="PF25273">
    <property type="entry name" value="DUF7869"/>
    <property type="match status" value="1"/>
</dbReference>
<name>A0ABQ9F478_TEGGR</name>
<dbReference type="PROSITE" id="PS00941">
    <property type="entry name" value="CARBOXYLESTERASE_B_2"/>
    <property type="match status" value="4"/>
</dbReference>
<evidence type="ECO:0000256" key="2">
    <source>
        <dbReference type="ARBA" id="ARBA00022487"/>
    </source>
</evidence>
<evidence type="ECO:0008006" key="11">
    <source>
        <dbReference type="Google" id="ProtNLM"/>
    </source>
</evidence>
<feature type="domain" description="DUF7869" evidence="8">
    <location>
        <begin position="790"/>
        <end position="971"/>
    </location>
</feature>
<evidence type="ECO:0000256" key="4">
    <source>
        <dbReference type="ARBA" id="ARBA00023157"/>
    </source>
</evidence>
<accession>A0ABQ9F478</accession>
<dbReference type="PRINTS" id="PR00878">
    <property type="entry name" value="CHOLNESTRASE"/>
</dbReference>
<dbReference type="InterPro" id="IPR050654">
    <property type="entry name" value="AChE-related_enzymes"/>
</dbReference>
<protein>
    <recommendedName>
        <fullName evidence="11">Acetylcholinesterase</fullName>
    </recommendedName>
</protein>
<dbReference type="InterPro" id="IPR019819">
    <property type="entry name" value="Carboxylesterase_B_CS"/>
</dbReference>
<proteinExistence type="inferred from homology"/>
<dbReference type="InterPro" id="IPR000997">
    <property type="entry name" value="Cholinesterase"/>
</dbReference>
<keyword evidence="10" id="KW-1185">Reference proteome</keyword>
<feature type="domain" description="Carboxylesterase type B" evidence="7">
    <location>
        <begin position="2002"/>
        <end position="2288"/>
    </location>
</feature>
<dbReference type="PANTHER" id="PTHR43918">
    <property type="entry name" value="ACETYLCHOLINESTERASE"/>
    <property type="match status" value="1"/>
</dbReference>
<comment type="caution">
    <text evidence="9">The sequence shown here is derived from an EMBL/GenBank/DDBJ whole genome shotgun (WGS) entry which is preliminary data.</text>
</comment>
<sequence>MSFPVIYSVDPEMETTTGKIRGFRREINGKIIDTFLGIPFAKPPINDLRFKRPEPIERWNITLETKNYKSACLQLPLTTFSGLAEENGEKMWNPSTNMSEDCLYLNIWVPKRKNGKLSTMIWIYGGGFITGSTDLRVYDGVTLASSNDVIVVSISYRLGVLGFLYLGSDLAPGNMGLLDQFVGIKWIYDNIESFGGNKESITLFGESAGAASVNFHMMSSLSNKYFQRGILQSASFLSNMAYQPPDIAKQYALGLADIVDCKRSRVFDIITCLKSTNASKLTSYQWRLPYTFYTWPFAPTIDNYFISESPYDYMKKGNFSKKDYLVGVNLNEGSYYLLYELFNSSKYPSYSVTNDQFIANIPKIASQNGKHLIGMESEKIIIDAILHEYASGYWPGHRRDYLRIMDNMGDISYVVNEYFDQSTSDVKSRRHHRSSLTESDSCDDNDNQDETECAAASIDSSIVQSRIRDYLSSQSDADDSSTTCTGSDMSDAELASVQSHSCKSGCIKKLDAKRVLENRLNMQELEKGERDLIILGQLQACGLSRGDTTSKGDRKRHRFSYQFDNETVCADCFIYIKNISSKYLKNLRKHLYTHGVVPRTHGNKGKMPHNALKYEDVKNIVQFLIGYADRYGMPQPYSRGVNDIIPPIYLPAQETYDSIRKKYLDVAGEMDFRSVSESTFRSLWKQCVPHVQFMRTRTDVCHICENYRKELQEVDTEDEKLNLAQSFAEHIQKAQKERDYYKQRCKAAEAEHKSGIRGEDMKCIHYTFDFAQPVLVPGHVRQEGALYYKTPLKVNWFGILNDGKSHMFNYIFTEGDSMGSDNANSHSSSAVVSMIDDFFSHHSNGEENCFINCDNCGGQNKNQTVIGYFCWRTILGYHKEINLHFLQPYHARCQIDGMFGIGRQKLRKNDVDTVMQVADVILNSCKYCSTKVYSESGNGWVWRNWKIFLSNYFKPIPNVRKYFHFIFSASDPGYNGKSVNRDLPSRVESAGLSATRQWYLYRNIRGFIPPRLQDITAPMPSVPETACVGMKRMYVIWLFVLMSYPVKSADPEVATSSGKIRGFSQRINGVTVNTFLGVPFAKPPIKDLRFKRPVPAEKSSTTLDTKKYACACPQPVITVFKGKPEEKGEEMWNPKTNMSEDCLYLNIWAPESGTNLTIMVWIYGGGFYSGSTALDVYDGKYFVSLNDVIVVSISYRLGALGFLYLGDEAAPGNMGLLDQTLALKWIYDNIASFGGNSNLITVFGESAGAASVNYQLISPLSSTYFQRAIMQSASVLGNWAYQSPRTAKEKAYELATELHCNRESPESIMDCLKMINTETIQNYIEFKPTIDNYFLNKSPNLYLNEPEFANKDLLVGVNLNEYTYFLLYDIFNESRHPNYNINREEFLSLIPEVVKHLPLKLKSDILLEAILLVYEQVNYPHNRSFIDILDDIGGDYDFKCPVVGLAQKFNDVKTGSRKIYMYSFEHRSTSNVWPKWAGVLHGDEIEYIFGIPTLSNLGFTSKENDLSPILILMCVSISVLVVDAGAPIVVTTTGRISGFTERVQGVNVKTFLGIPYAEPPVKKWRFRRPKPIKRWGTVLQTRKFASSCYQPVNNFLQGYPEQAGINKFNPNKDFSEDCLYLNIWVPKTKKFQKLTTMVWIHGGGFQSGGTSLDIYNGKYLASSNDVIVVSIGYRLGYLGFIYFGNYMAPGNMGLLDQVVALKWIRDNIVRFGGNREDVTLFGQSAGAASISYHMVSPMSSHLFRRVILLSGTFLGNWAFMEKEVGLRDNWMLAERLNCRRNSTKSTIRCLKKLGPENFVSFFPIPPTVDNYFIDKPPHLYLSDAGFTKNKDLMMGLVKEEYTYYLMFDMFNPAVHPNYQFSREEFVNFVPLRTRGLLYNGGNAMLLDAILNQYDKALRMPYDGTYVEVLDDLVGDYFFKCIVIPFAQRFNKMKTGSESVYMFSFEHRSSNTPFPEWMGVVHGDEIAYQMGLPTDPKYKYTKKEAELSKRMMKYWANFAKTGTFLGIPFAEPPVGDLRFRRPVPVQNWNSTLETKKFADACTQAKFTVFVGKQEEAGEEAWNPKSNVSEDCLYLNVWAPSTAGDTKLTTLVWIYGGGFFSGSTDLDVYDGKYLSSLYNVIIVSIAYRTDTLGFLYLEDESVPGNMGLLDQSLALKWISENIDKFGGDSNNITLFGESAGAASVHFHMISALSSDLFQRVIMQSSTGLCHWAFSIPEKAKQKTMNIVKNLGCNKKDVKETVRCLKALDASQLLTSDFIPATIDGYFLTKPPKNYLDQLDTANKEVLLGLTPNLSFDKRNRFLLDAILQQYDRGPNPEHDKYLDILDDIEGDNWFKCPVVDFAKVYGEIVPQNKSVYMYSFEHRSSSNVWPNWMGVMHGDEVEYVFGIPTDNNSMFRSEEIQLKIQYT</sequence>
<dbReference type="SUPFAM" id="SSF53474">
    <property type="entry name" value="alpha/beta-Hydrolases"/>
    <property type="match status" value="4"/>
</dbReference>
<dbReference type="InterPro" id="IPR019826">
    <property type="entry name" value="Carboxylesterase_B_AS"/>
</dbReference>
<evidence type="ECO:0000256" key="5">
    <source>
        <dbReference type="SAM" id="Coils"/>
    </source>
</evidence>
<evidence type="ECO:0000313" key="10">
    <source>
        <dbReference type="Proteomes" id="UP001217089"/>
    </source>
</evidence>
<feature type="domain" description="Carboxylesterase type B" evidence="7">
    <location>
        <begin position="2297"/>
        <end position="2401"/>
    </location>
</feature>
<evidence type="ECO:0000256" key="6">
    <source>
        <dbReference type="SAM" id="MobiDB-lite"/>
    </source>
</evidence>
<dbReference type="InterPro" id="IPR057191">
    <property type="entry name" value="DUF7869"/>
</dbReference>
<dbReference type="Gene3D" id="3.40.50.1820">
    <property type="entry name" value="alpha/beta hydrolase"/>
    <property type="match status" value="4"/>
</dbReference>
<reference evidence="9 10" key="1">
    <citation type="submission" date="2022-12" db="EMBL/GenBank/DDBJ databases">
        <title>Chromosome-level genome of Tegillarca granosa.</title>
        <authorList>
            <person name="Kim J."/>
        </authorList>
    </citation>
    <scope>NUCLEOTIDE SEQUENCE [LARGE SCALE GENOMIC DNA]</scope>
    <source>
        <strain evidence="9">Teg-2019</strain>
        <tissue evidence="9">Adductor muscle</tissue>
    </source>
</reference>
<keyword evidence="5" id="KW-0175">Coiled coil</keyword>
<feature type="domain" description="Carboxylesterase type B" evidence="7">
    <location>
        <begin position="1526"/>
        <end position="2001"/>
    </location>
</feature>
<gene>
    <name evidence="9" type="ORF">KUTeg_010741</name>
</gene>
<evidence type="ECO:0000256" key="3">
    <source>
        <dbReference type="ARBA" id="ARBA00022801"/>
    </source>
</evidence>
<comment type="similarity">
    <text evidence="1">Belongs to the type-B carboxylesterase/lipase family.</text>
</comment>